<accession>A0A444XDN0</accession>
<dbReference type="Gene3D" id="3.30.420.10">
    <property type="entry name" value="Ribonuclease H-like superfamily/Ribonuclease H"/>
    <property type="match status" value="1"/>
</dbReference>
<dbReference type="AlphaFoldDB" id="A0A444XDN0"/>
<dbReference type="Proteomes" id="UP000289738">
    <property type="component" value="Chromosome B09"/>
</dbReference>
<reference evidence="2 3" key="1">
    <citation type="submission" date="2019-01" db="EMBL/GenBank/DDBJ databases">
        <title>Sequencing of cultivated peanut Arachis hypogaea provides insights into genome evolution and oil improvement.</title>
        <authorList>
            <person name="Chen X."/>
        </authorList>
    </citation>
    <scope>NUCLEOTIDE SEQUENCE [LARGE SCALE GENOMIC DNA]</scope>
    <source>
        <strain evidence="3">cv. Fuhuasheng</strain>
        <tissue evidence="2">Leaves</tissue>
    </source>
</reference>
<organism evidence="2 3">
    <name type="scientific">Arachis hypogaea</name>
    <name type="common">Peanut</name>
    <dbReference type="NCBI Taxonomy" id="3818"/>
    <lineage>
        <taxon>Eukaryota</taxon>
        <taxon>Viridiplantae</taxon>
        <taxon>Streptophyta</taxon>
        <taxon>Embryophyta</taxon>
        <taxon>Tracheophyta</taxon>
        <taxon>Spermatophyta</taxon>
        <taxon>Magnoliopsida</taxon>
        <taxon>eudicotyledons</taxon>
        <taxon>Gunneridae</taxon>
        <taxon>Pentapetalae</taxon>
        <taxon>rosids</taxon>
        <taxon>fabids</taxon>
        <taxon>Fabales</taxon>
        <taxon>Fabaceae</taxon>
        <taxon>Papilionoideae</taxon>
        <taxon>50 kb inversion clade</taxon>
        <taxon>dalbergioids sensu lato</taxon>
        <taxon>Dalbergieae</taxon>
        <taxon>Pterocarpus clade</taxon>
        <taxon>Arachis</taxon>
    </lineage>
</organism>
<dbReference type="GO" id="GO:0003676">
    <property type="term" value="F:nucleic acid binding"/>
    <property type="evidence" value="ECO:0007669"/>
    <property type="project" value="InterPro"/>
</dbReference>
<dbReference type="Pfam" id="PF13456">
    <property type="entry name" value="RVT_3"/>
    <property type="match status" value="1"/>
</dbReference>
<gene>
    <name evidence="2" type="ORF">Ahy_B09g095360</name>
</gene>
<dbReference type="InterPro" id="IPR002156">
    <property type="entry name" value="RNaseH_domain"/>
</dbReference>
<dbReference type="GO" id="GO:0004523">
    <property type="term" value="F:RNA-DNA hybrid ribonuclease activity"/>
    <property type="evidence" value="ECO:0007669"/>
    <property type="project" value="InterPro"/>
</dbReference>
<comment type="caution">
    <text evidence="2">The sequence shown here is derived from an EMBL/GenBank/DDBJ whole genome shotgun (WGS) entry which is preliminary data.</text>
</comment>
<dbReference type="PANTHER" id="PTHR34023">
    <property type="entry name" value="RNASE H DOMAIN-CONTAINING PROTEIN"/>
    <property type="match status" value="1"/>
</dbReference>
<feature type="domain" description="RNase H type-1" evidence="1">
    <location>
        <begin position="5"/>
        <end position="52"/>
    </location>
</feature>
<evidence type="ECO:0000259" key="1">
    <source>
        <dbReference type="Pfam" id="PF13456"/>
    </source>
</evidence>
<sequence length="88" mass="9921">MAINFIRECCTNSHPCKPLLDDISLLSSRIHKVEWKHTLREANTVADTLAKKGQHLPLGLHLFDTPPPDIRNSLWLDSYGSLRARGSC</sequence>
<evidence type="ECO:0000313" key="3">
    <source>
        <dbReference type="Proteomes" id="UP000289738"/>
    </source>
</evidence>
<dbReference type="InterPro" id="IPR036397">
    <property type="entry name" value="RNaseH_sf"/>
</dbReference>
<proteinExistence type="predicted"/>
<name>A0A444XDN0_ARAHY</name>
<evidence type="ECO:0000313" key="2">
    <source>
        <dbReference type="EMBL" id="RYQ87815.1"/>
    </source>
</evidence>
<keyword evidence="3" id="KW-1185">Reference proteome</keyword>
<dbReference type="EMBL" id="SDMP01000019">
    <property type="protein sequence ID" value="RYQ87815.1"/>
    <property type="molecule type" value="Genomic_DNA"/>
</dbReference>
<protein>
    <recommendedName>
        <fullName evidence="1">RNase H type-1 domain-containing protein</fullName>
    </recommendedName>
</protein>
<dbReference type="PANTHER" id="PTHR34023:SF5">
    <property type="entry name" value="RNASE H TYPE-1 DOMAIN-CONTAINING PROTEIN"/>
    <property type="match status" value="1"/>
</dbReference>